<evidence type="ECO:0000313" key="3">
    <source>
        <dbReference type="Proteomes" id="UP000001054"/>
    </source>
</evidence>
<proteinExistence type="predicted"/>
<dbReference type="InterPro" id="IPR014710">
    <property type="entry name" value="RmlC-like_jellyroll"/>
</dbReference>
<dbReference type="PANTHER" id="PTHR36440:SF1">
    <property type="entry name" value="PUTATIVE (AFU_ORTHOLOGUE AFUA_8G07350)-RELATED"/>
    <property type="match status" value="1"/>
</dbReference>
<dbReference type="InterPro" id="IPR011051">
    <property type="entry name" value="RmlC_Cupin_sf"/>
</dbReference>
<dbReference type="KEGG" id="rhi:NGR_c14220"/>
<accession>C3MCB6</accession>
<organism evidence="2 3">
    <name type="scientific">Sinorhizobium fredii (strain NBRC 101917 / NGR234)</name>
    <dbReference type="NCBI Taxonomy" id="394"/>
    <lineage>
        <taxon>Bacteria</taxon>
        <taxon>Pseudomonadati</taxon>
        <taxon>Pseudomonadota</taxon>
        <taxon>Alphaproteobacteria</taxon>
        <taxon>Hyphomicrobiales</taxon>
        <taxon>Rhizobiaceae</taxon>
        <taxon>Sinorhizobium/Ensifer group</taxon>
        <taxon>Sinorhizobium</taxon>
    </lineage>
</organism>
<dbReference type="Proteomes" id="UP000001054">
    <property type="component" value="Chromosome"/>
</dbReference>
<dbReference type="Pfam" id="PF07883">
    <property type="entry name" value="Cupin_2"/>
    <property type="match status" value="1"/>
</dbReference>
<feature type="domain" description="Cupin type-2" evidence="1">
    <location>
        <begin position="34"/>
        <end position="101"/>
    </location>
</feature>
<evidence type="ECO:0000259" key="1">
    <source>
        <dbReference type="Pfam" id="PF07883"/>
    </source>
</evidence>
<dbReference type="OrthoDB" id="287220at2"/>
<keyword evidence="3" id="KW-1185">Reference proteome</keyword>
<dbReference type="eggNOG" id="COG0662">
    <property type="taxonomic scope" value="Bacteria"/>
</dbReference>
<evidence type="ECO:0000313" key="2">
    <source>
        <dbReference type="EMBL" id="ACP25195.1"/>
    </source>
</evidence>
<dbReference type="PATRIC" id="fig|394.7.peg.4238"/>
<gene>
    <name evidence="2" type="ordered locus">NGR_c14220</name>
</gene>
<dbReference type="SUPFAM" id="SSF51182">
    <property type="entry name" value="RmlC-like cupins"/>
    <property type="match status" value="1"/>
</dbReference>
<dbReference type="RefSeq" id="WP_012707969.1">
    <property type="nucleotide sequence ID" value="NC_012587.1"/>
</dbReference>
<dbReference type="PANTHER" id="PTHR36440">
    <property type="entry name" value="PUTATIVE (AFU_ORTHOLOGUE AFUA_8G07350)-RELATED"/>
    <property type="match status" value="1"/>
</dbReference>
<dbReference type="AlphaFoldDB" id="C3MCB6"/>
<reference evidence="2 3" key="1">
    <citation type="journal article" date="2009" name="Appl. Environ. Microbiol.">
        <title>Rhizobium sp. strain NGR234 possesses a remarkable number of secretion systems.</title>
        <authorList>
            <person name="Schmeisser C."/>
            <person name="Liesegang H."/>
            <person name="Krysciak D."/>
            <person name="Bakkou N."/>
            <person name="Le Quere A."/>
            <person name="Wollherr A."/>
            <person name="Heinemeyer I."/>
            <person name="Morgenstern B."/>
            <person name="Pommerening-Roeser A."/>
            <person name="Flores M."/>
            <person name="Palacios R."/>
            <person name="Brenner S."/>
            <person name="Gottschalk G."/>
            <person name="Schmitz R.A."/>
            <person name="Broughton W.J."/>
            <person name="Perret X."/>
            <person name="Strittmatter A.W."/>
            <person name="Streit W.R."/>
        </authorList>
    </citation>
    <scope>NUCLEOTIDE SEQUENCE [LARGE SCALE GENOMIC DNA]</scope>
    <source>
        <strain evidence="3">NBRC 101917 / NGR234</strain>
    </source>
</reference>
<dbReference type="STRING" id="394.NGR_c14220"/>
<dbReference type="InterPro" id="IPR013096">
    <property type="entry name" value="Cupin_2"/>
</dbReference>
<dbReference type="InterPro" id="IPR053146">
    <property type="entry name" value="QDO-like"/>
</dbReference>
<sequence length="154" mass="16832">MGSTETKAFVLAGVIMKPLLSGRQTNGQFCLLENISEGNTKTPIHVHADDDETIYVIEGELTAVVAGEPRQLTAGQSIFLQRGVPHQLMNVSGGSARYILIDTPAIFDKFLEEAGHEFRQGEAIVPPTQEEVDRLQSASRKFGITLLPDWPAEN</sequence>
<dbReference type="EMBL" id="CP001389">
    <property type="protein sequence ID" value="ACP25195.1"/>
    <property type="molecule type" value="Genomic_DNA"/>
</dbReference>
<dbReference type="Gene3D" id="2.60.120.10">
    <property type="entry name" value="Jelly Rolls"/>
    <property type="match status" value="1"/>
</dbReference>
<name>C3MCB6_SINFN</name>
<dbReference type="HOGENOM" id="CLU_103066_3_2_5"/>
<protein>
    <recommendedName>
        <fullName evidence="1">Cupin type-2 domain-containing protein</fullName>
    </recommendedName>
</protein>